<organism evidence="1 2">
    <name type="scientific">Mycobacteroides abscessus</name>
    <dbReference type="NCBI Taxonomy" id="36809"/>
    <lineage>
        <taxon>Bacteria</taxon>
        <taxon>Bacillati</taxon>
        <taxon>Actinomycetota</taxon>
        <taxon>Actinomycetes</taxon>
        <taxon>Mycobacteriales</taxon>
        <taxon>Mycobacteriaceae</taxon>
        <taxon>Mycobacteroides</taxon>
    </lineage>
</organism>
<evidence type="ECO:0008006" key="3">
    <source>
        <dbReference type="Google" id="ProtNLM"/>
    </source>
</evidence>
<gene>
    <name evidence="1" type="ORF">ERS075579_02999</name>
</gene>
<proteinExistence type="predicted"/>
<protein>
    <recommendedName>
        <fullName evidence="3">Asp23/Gls24 family envelope stress response protein</fullName>
    </recommendedName>
</protein>
<dbReference type="EMBL" id="CSWP01000006">
    <property type="protein sequence ID" value="CPV58523.1"/>
    <property type="molecule type" value="Genomic_DNA"/>
</dbReference>
<dbReference type="AlphaFoldDB" id="A0A0U0ZNK4"/>
<evidence type="ECO:0000313" key="2">
    <source>
        <dbReference type="Proteomes" id="UP000045782"/>
    </source>
</evidence>
<accession>A0A0U0ZNK4</accession>
<evidence type="ECO:0000313" key="1">
    <source>
        <dbReference type="EMBL" id="CPV58523.1"/>
    </source>
</evidence>
<reference evidence="1 2" key="1">
    <citation type="submission" date="2015-03" db="EMBL/GenBank/DDBJ databases">
        <authorList>
            <person name="Murphy D."/>
        </authorList>
    </citation>
    <scope>NUCLEOTIDE SEQUENCE [LARGE SCALE GENOMIC DNA]</scope>
    <source>
        <strain evidence="1 2">PAP088</strain>
    </source>
</reference>
<sequence length="258" mass="27358">MATTTGTVPVRGATRIHDRVRHRLIEHAVLSVPGVVRHQSLAPGRALPSIAITDDTRPTVNVKIAATWPVDGGNLARAVQTAVAQELHESLGEQTADVYVRIARIESNRTPAEVADAYAAAADIPYETDSATAVSSKYRGPHRVAGATVTSILVAIGLVIAGVIVLRDAAIGAGWADGSMWTAAATRWAQHAHWMWWTWPAAAVAGIAGLTLLVLTVKPRRRTHVAVGDGILVPHASAHRWSDEHRGAPLVKKGGTNQ</sequence>
<name>A0A0U0ZNK4_9MYCO</name>
<dbReference type="RefSeq" id="WP_005098710.1">
    <property type="nucleotide sequence ID" value="NZ_CP014952.1"/>
</dbReference>
<dbReference type="Proteomes" id="UP000045782">
    <property type="component" value="Unassembled WGS sequence"/>
</dbReference>